<dbReference type="KEGG" id="cput:CONPUDRAFT_69595"/>
<organism evidence="2 3">
    <name type="scientific">Coniophora puteana (strain RWD-64-598)</name>
    <name type="common">Brown rot fungus</name>
    <dbReference type="NCBI Taxonomy" id="741705"/>
    <lineage>
        <taxon>Eukaryota</taxon>
        <taxon>Fungi</taxon>
        <taxon>Dikarya</taxon>
        <taxon>Basidiomycota</taxon>
        <taxon>Agaricomycotina</taxon>
        <taxon>Agaricomycetes</taxon>
        <taxon>Agaricomycetidae</taxon>
        <taxon>Boletales</taxon>
        <taxon>Coniophorineae</taxon>
        <taxon>Coniophoraceae</taxon>
        <taxon>Coniophora</taxon>
    </lineage>
</organism>
<dbReference type="EMBL" id="JH711573">
    <property type="protein sequence ID" value="EIW87368.1"/>
    <property type="molecule type" value="Genomic_DNA"/>
</dbReference>
<feature type="compositionally biased region" description="Basic and acidic residues" evidence="1">
    <location>
        <begin position="205"/>
        <end position="230"/>
    </location>
</feature>
<evidence type="ECO:0000313" key="3">
    <source>
        <dbReference type="Proteomes" id="UP000053558"/>
    </source>
</evidence>
<sequence>MSGSIPVDIVQFPQWARATSMTWPTNLDPASNGQRFLDAVEARLQAQLSVMEQWRADLFAGNMETDVIASWDVIVDFLHRFGDLAIPPFLRSVIGAKTVPGAINLYNSPGSPVPGECLEWSSSHSRARQDIGEKRWWTEAVERSPSPMPASPSDTAGTSTSAAGLSFQSIPSKPPPHRRPPRTRPLPGCKLMDCIFIDNTKHFEGRKARRSDEKESEASYDRSEDGDREVVAGVGGEDDDQEGDDEEEEDEDDDEGSSEASVCAAPPANVRRFYEEDRCQRCKDKHRRVCDLPNGKKACKACRQDQKKCTCVERVTAERAAISAAKKAKRAAKKPTRVGAKGACAASARDNSPPRKRRRVKDAPQVPQQPAPKKGRPRRGPTRRVSRETLHEQWEADLAEDKERRARRSGNAYLDVDEAGEDMSLSRFASPDVEPSTSANSKGSSVASLASMTSWALAVRPDTERDVLSHLHKMNADNERVARRIDELARVSESMAF</sequence>
<protein>
    <submittedName>
        <fullName evidence="2">Uncharacterized protein</fullName>
    </submittedName>
</protein>
<proteinExistence type="predicted"/>
<feature type="compositionally biased region" description="Polar residues" evidence="1">
    <location>
        <begin position="435"/>
        <end position="446"/>
    </location>
</feature>
<dbReference type="Proteomes" id="UP000053558">
    <property type="component" value="Unassembled WGS sequence"/>
</dbReference>
<gene>
    <name evidence="2" type="ORF">CONPUDRAFT_69595</name>
</gene>
<evidence type="ECO:0000256" key="1">
    <source>
        <dbReference type="SAM" id="MobiDB-lite"/>
    </source>
</evidence>
<feature type="compositionally biased region" description="Acidic residues" evidence="1">
    <location>
        <begin position="236"/>
        <end position="257"/>
    </location>
</feature>
<feature type="region of interest" description="Disordered" evidence="1">
    <location>
        <begin position="205"/>
        <end position="267"/>
    </location>
</feature>
<reference evidence="3" key="1">
    <citation type="journal article" date="2012" name="Science">
        <title>The Paleozoic origin of enzymatic lignin decomposition reconstructed from 31 fungal genomes.</title>
        <authorList>
            <person name="Floudas D."/>
            <person name="Binder M."/>
            <person name="Riley R."/>
            <person name="Barry K."/>
            <person name="Blanchette R.A."/>
            <person name="Henrissat B."/>
            <person name="Martinez A.T."/>
            <person name="Otillar R."/>
            <person name="Spatafora J.W."/>
            <person name="Yadav J.S."/>
            <person name="Aerts A."/>
            <person name="Benoit I."/>
            <person name="Boyd A."/>
            <person name="Carlson A."/>
            <person name="Copeland A."/>
            <person name="Coutinho P.M."/>
            <person name="de Vries R.P."/>
            <person name="Ferreira P."/>
            <person name="Findley K."/>
            <person name="Foster B."/>
            <person name="Gaskell J."/>
            <person name="Glotzer D."/>
            <person name="Gorecki P."/>
            <person name="Heitman J."/>
            <person name="Hesse C."/>
            <person name="Hori C."/>
            <person name="Igarashi K."/>
            <person name="Jurgens J.A."/>
            <person name="Kallen N."/>
            <person name="Kersten P."/>
            <person name="Kohler A."/>
            <person name="Kuees U."/>
            <person name="Kumar T.K.A."/>
            <person name="Kuo A."/>
            <person name="LaButti K."/>
            <person name="Larrondo L.F."/>
            <person name="Lindquist E."/>
            <person name="Ling A."/>
            <person name="Lombard V."/>
            <person name="Lucas S."/>
            <person name="Lundell T."/>
            <person name="Martin R."/>
            <person name="McLaughlin D.J."/>
            <person name="Morgenstern I."/>
            <person name="Morin E."/>
            <person name="Murat C."/>
            <person name="Nagy L.G."/>
            <person name="Nolan M."/>
            <person name="Ohm R.A."/>
            <person name="Patyshakuliyeva A."/>
            <person name="Rokas A."/>
            <person name="Ruiz-Duenas F.J."/>
            <person name="Sabat G."/>
            <person name="Salamov A."/>
            <person name="Samejima M."/>
            <person name="Schmutz J."/>
            <person name="Slot J.C."/>
            <person name="St John F."/>
            <person name="Stenlid J."/>
            <person name="Sun H."/>
            <person name="Sun S."/>
            <person name="Syed K."/>
            <person name="Tsang A."/>
            <person name="Wiebenga A."/>
            <person name="Young D."/>
            <person name="Pisabarro A."/>
            <person name="Eastwood D.C."/>
            <person name="Martin F."/>
            <person name="Cullen D."/>
            <person name="Grigoriev I.V."/>
            <person name="Hibbett D.S."/>
        </authorList>
    </citation>
    <scope>NUCLEOTIDE SEQUENCE [LARGE SCALE GENOMIC DNA]</scope>
    <source>
        <strain evidence="3">RWD-64-598 SS2</strain>
    </source>
</reference>
<dbReference type="GeneID" id="19208744"/>
<comment type="caution">
    <text evidence="2">The sequence shown here is derived from an EMBL/GenBank/DDBJ whole genome shotgun (WGS) entry which is preliminary data.</text>
</comment>
<feature type="compositionally biased region" description="Basic and acidic residues" evidence="1">
    <location>
        <begin position="385"/>
        <end position="404"/>
    </location>
</feature>
<feature type="compositionally biased region" description="Basic residues" evidence="1">
    <location>
        <begin position="373"/>
        <end position="384"/>
    </location>
</feature>
<feature type="region of interest" description="Disordered" evidence="1">
    <location>
        <begin position="141"/>
        <end position="188"/>
    </location>
</feature>
<accession>A0A5M3N7U6</accession>
<feature type="region of interest" description="Disordered" evidence="1">
    <location>
        <begin position="324"/>
        <end position="446"/>
    </location>
</feature>
<feature type="compositionally biased region" description="Low complexity" evidence="1">
    <location>
        <begin position="363"/>
        <end position="372"/>
    </location>
</feature>
<feature type="compositionally biased region" description="Polar residues" evidence="1">
    <location>
        <begin position="152"/>
        <end position="170"/>
    </location>
</feature>
<feature type="compositionally biased region" description="Basic residues" evidence="1">
    <location>
        <begin position="326"/>
        <end position="336"/>
    </location>
</feature>
<dbReference type="AlphaFoldDB" id="A0A5M3N7U6"/>
<evidence type="ECO:0000313" key="2">
    <source>
        <dbReference type="EMBL" id="EIW87368.1"/>
    </source>
</evidence>
<name>A0A5M3N7U6_CONPW</name>
<keyword evidence="3" id="KW-1185">Reference proteome</keyword>
<dbReference type="RefSeq" id="XP_007762714.1">
    <property type="nucleotide sequence ID" value="XM_007764524.1"/>
</dbReference>